<dbReference type="PROSITE" id="PS51257">
    <property type="entry name" value="PROKAR_LIPOPROTEIN"/>
    <property type="match status" value="1"/>
</dbReference>
<dbReference type="EMBL" id="QEOP01000001">
    <property type="protein sequence ID" value="PVZ95787.1"/>
    <property type="molecule type" value="Genomic_DNA"/>
</dbReference>
<evidence type="ECO:0000313" key="3">
    <source>
        <dbReference type="Proteomes" id="UP000244893"/>
    </source>
</evidence>
<protein>
    <recommendedName>
        <fullName evidence="4">Pilus assembly protein TadE</fullName>
    </recommendedName>
</protein>
<dbReference type="RefSeq" id="WP_116755521.1">
    <property type="nucleotide sequence ID" value="NZ_JBHUEX010000001.1"/>
</dbReference>
<gene>
    <name evidence="2" type="ORF">DDQ50_04745</name>
</gene>
<evidence type="ECO:0008006" key="4">
    <source>
        <dbReference type="Google" id="ProtNLM"/>
    </source>
</evidence>
<evidence type="ECO:0000313" key="2">
    <source>
        <dbReference type="EMBL" id="PVZ95787.1"/>
    </source>
</evidence>
<name>A0A2V1HYD1_9MICO</name>
<dbReference type="NCBIfam" id="NF041390">
    <property type="entry name" value="TadE_Rv3655c"/>
    <property type="match status" value="1"/>
</dbReference>
<organism evidence="2 3">
    <name type="scientific">Amnibacterium flavum</name>
    <dbReference type="NCBI Taxonomy" id="2173173"/>
    <lineage>
        <taxon>Bacteria</taxon>
        <taxon>Bacillati</taxon>
        <taxon>Actinomycetota</taxon>
        <taxon>Actinomycetes</taxon>
        <taxon>Micrococcales</taxon>
        <taxon>Microbacteriaceae</taxon>
        <taxon>Amnibacterium</taxon>
    </lineage>
</organism>
<proteinExistence type="predicted"/>
<comment type="caution">
    <text evidence="2">The sequence shown here is derived from an EMBL/GenBank/DDBJ whole genome shotgun (WGS) entry which is preliminary data.</text>
</comment>
<feature type="transmembrane region" description="Helical" evidence="1">
    <location>
        <begin position="20"/>
        <end position="38"/>
    </location>
</feature>
<evidence type="ECO:0000256" key="1">
    <source>
        <dbReference type="SAM" id="Phobius"/>
    </source>
</evidence>
<keyword evidence="1" id="KW-0472">Membrane</keyword>
<dbReference type="InterPro" id="IPR049790">
    <property type="entry name" value="Rv3655c/TadE"/>
</dbReference>
<accession>A0A2V1HYD1</accession>
<keyword evidence="3" id="KW-1185">Reference proteome</keyword>
<keyword evidence="1" id="KW-0812">Transmembrane</keyword>
<sequence length="120" mass="11970">MRSPSRADPRGERGSATAELAVAMPAVLLVLAACLGMLQIAAQQVRYSDAAAVGARSLARGESVAVASERALLVSGPARFSPSTKGEFVCATLTGRGVPVLTSALGIELSASSCALAGGL</sequence>
<dbReference type="Proteomes" id="UP000244893">
    <property type="component" value="Unassembled WGS sequence"/>
</dbReference>
<dbReference type="AlphaFoldDB" id="A0A2V1HYD1"/>
<keyword evidence="1" id="KW-1133">Transmembrane helix</keyword>
<reference evidence="2 3" key="1">
    <citation type="submission" date="2018-05" db="EMBL/GenBank/DDBJ databases">
        <title>Amnibacterium sp. M8JJ-5, whole genome shotgun sequence.</title>
        <authorList>
            <person name="Tuo L."/>
        </authorList>
    </citation>
    <scope>NUCLEOTIDE SEQUENCE [LARGE SCALE GENOMIC DNA]</scope>
    <source>
        <strain evidence="2 3">M8JJ-5</strain>
    </source>
</reference>